<proteinExistence type="predicted"/>
<organism evidence="1 2">
    <name type="scientific">Caerostris extrusa</name>
    <name type="common">Bark spider</name>
    <name type="synonym">Caerostris bankana</name>
    <dbReference type="NCBI Taxonomy" id="172846"/>
    <lineage>
        <taxon>Eukaryota</taxon>
        <taxon>Metazoa</taxon>
        <taxon>Ecdysozoa</taxon>
        <taxon>Arthropoda</taxon>
        <taxon>Chelicerata</taxon>
        <taxon>Arachnida</taxon>
        <taxon>Araneae</taxon>
        <taxon>Araneomorphae</taxon>
        <taxon>Entelegynae</taxon>
        <taxon>Araneoidea</taxon>
        <taxon>Araneidae</taxon>
        <taxon>Caerostris</taxon>
    </lineage>
</organism>
<dbReference type="Proteomes" id="UP001054945">
    <property type="component" value="Unassembled WGS sequence"/>
</dbReference>
<keyword evidence="2" id="KW-1185">Reference proteome</keyword>
<name>A0AAV4VQ29_CAEEX</name>
<evidence type="ECO:0000313" key="2">
    <source>
        <dbReference type="Proteomes" id="UP001054945"/>
    </source>
</evidence>
<comment type="caution">
    <text evidence="1">The sequence shown here is derived from an EMBL/GenBank/DDBJ whole genome shotgun (WGS) entry which is preliminary data.</text>
</comment>
<evidence type="ECO:0000313" key="1">
    <source>
        <dbReference type="EMBL" id="GIY71505.1"/>
    </source>
</evidence>
<protein>
    <submittedName>
        <fullName evidence="1">Uncharacterized protein</fullName>
    </submittedName>
</protein>
<accession>A0AAV4VQ29</accession>
<sequence length="96" mass="10944">MDSMTPISAKIAKVPKGTLDQSVGVNRLHNIMCNHHFNGVVAFPVGSKIHIQEYFKTSDLKNALKKRDLFLPRAREGWMNKQVISKRLREGNTVRK</sequence>
<gene>
    <name evidence="1" type="ORF">CEXT_808931</name>
</gene>
<reference evidence="1 2" key="1">
    <citation type="submission" date="2021-06" db="EMBL/GenBank/DDBJ databases">
        <title>Caerostris extrusa draft genome.</title>
        <authorList>
            <person name="Kono N."/>
            <person name="Arakawa K."/>
        </authorList>
    </citation>
    <scope>NUCLEOTIDE SEQUENCE [LARGE SCALE GENOMIC DNA]</scope>
</reference>
<dbReference type="AlphaFoldDB" id="A0AAV4VQ29"/>
<dbReference type="EMBL" id="BPLR01014818">
    <property type="protein sequence ID" value="GIY71505.1"/>
    <property type="molecule type" value="Genomic_DNA"/>
</dbReference>